<organism evidence="4 5">
    <name type="scientific">Massilia horti</name>
    <dbReference type="NCBI Taxonomy" id="2562153"/>
    <lineage>
        <taxon>Bacteria</taxon>
        <taxon>Pseudomonadati</taxon>
        <taxon>Pseudomonadota</taxon>
        <taxon>Betaproteobacteria</taxon>
        <taxon>Burkholderiales</taxon>
        <taxon>Oxalobacteraceae</taxon>
        <taxon>Telluria group</taxon>
        <taxon>Massilia</taxon>
    </lineage>
</organism>
<proteinExistence type="predicted"/>
<gene>
    <name evidence="4" type="ORF">E4O92_00050</name>
</gene>
<dbReference type="RefSeq" id="WP_135187694.1">
    <property type="nucleotide sequence ID" value="NZ_SPUM01000001.1"/>
</dbReference>
<dbReference type="AlphaFoldDB" id="A0A4Y9T5J8"/>
<feature type="domain" description="NodB homology" evidence="3">
    <location>
        <begin position="7"/>
        <end position="121"/>
    </location>
</feature>
<dbReference type="PANTHER" id="PTHR34216:SF3">
    <property type="entry name" value="POLY-BETA-1,6-N-ACETYL-D-GLUCOSAMINE N-DEACETYLASE"/>
    <property type="match status" value="1"/>
</dbReference>
<dbReference type="CDD" id="cd10967">
    <property type="entry name" value="CE4_GLA_like_6s"/>
    <property type="match status" value="1"/>
</dbReference>
<dbReference type="EMBL" id="SPUM01000001">
    <property type="protein sequence ID" value="TFW36317.1"/>
    <property type="molecule type" value="Genomic_DNA"/>
</dbReference>
<name>A0A4Y9T5J8_9BURK</name>
<dbReference type="InterPro" id="IPR011330">
    <property type="entry name" value="Glyco_hydro/deAcase_b/a-brl"/>
</dbReference>
<keyword evidence="5" id="KW-1185">Reference proteome</keyword>
<dbReference type="Proteomes" id="UP000297258">
    <property type="component" value="Unassembled WGS sequence"/>
</dbReference>
<dbReference type="Pfam" id="PF01522">
    <property type="entry name" value="Polysacc_deac_1"/>
    <property type="match status" value="1"/>
</dbReference>
<evidence type="ECO:0000259" key="3">
    <source>
        <dbReference type="Pfam" id="PF01522"/>
    </source>
</evidence>
<accession>A0A4Y9T5J8</accession>
<evidence type="ECO:0000313" key="4">
    <source>
        <dbReference type="EMBL" id="TFW36317.1"/>
    </source>
</evidence>
<keyword evidence="2" id="KW-0732">Signal</keyword>
<dbReference type="SUPFAM" id="SSF88713">
    <property type="entry name" value="Glycoside hydrolase/deacetylase"/>
    <property type="match status" value="1"/>
</dbReference>
<dbReference type="GO" id="GO:0016810">
    <property type="term" value="F:hydrolase activity, acting on carbon-nitrogen (but not peptide) bonds"/>
    <property type="evidence" value="ECO:0007669"/>
    <property type="project" value="InterPro"/>
</dbReference>
<evidence type="ECO:0000313" key="5">
    <source>
        <dbReference type="Proteomes" id="UP000297258"/>
    </source>
</evidence>
<protein>
    <recommendedName>
        <fullName evidence="3">NodB homology domain-containing protein</fullName>
    </recommendedName>
</protein>
<evidence type="ECO:0000256" key="2">
    <source>
        <dbReference type="ARBA" id="ARBA00022729"/>
    </source>
</evidence>
<dbReference type="PANTHER" id="PTHR34216">
    <property type="match status" value="1"/>
</dbReference>
<dbReference type="GO" id="GO:0005576">
    <property type="term" value="C:extracellular region"/>
    <property type="evidence" value="ECO:0007669"/>
    <property type="project" value="UniProtKB-SubCell"/>
</dbReference>
<comment type="caution">
    <text evidence="4">The sequence shown here is derived from an EMBL/GenBank/DDBJ whole genome shotgun (WGS) entry which is preliminary data.</text>
</comment>
<evidence type="ECO:0000256" key="1">
    <source>
        <dbReference type="ARBA" id="ARBA00004613"/>
    </source>
</evidence>
<dbReference type="InterPro" id="IPR051398">
    <property type="entry name" value="Polysacch_Deacetylase"/>
</dbReference>
<dbReference type="GO" id="GO:0005975">
    <property type="term" value="P:carbohydrate metabolic process"/>
    <property type="evidence" value="ECO:0007669"/>
    <property type="project" value="InterPro"/>
</dbReference>
<dbReference type="OrthoDB" id="9814639at2"/>
<dbReference type="InterPro" id="IPR002509">
    <property type="entry name" value="NODB_dom"/>
</dbReference>
<dbReference type="Gene3D" id="3.20.20.370">
    <property type="entry name" value="Glycoside hydrolase/deacetylase"/>
    <property type="match status" value="1"/>
</dbReference>
<reference evidence="4 5" key="1">
    <citation type="submission" date="2019-03" db="EMBL/GenBank/DDBJ databases">
        <title>Draft genome of Massilia hortus sp. nov., a novel bacterial species of the Oxalobacteraceae family.</title>
        <authorList>
            <person name="Peta V."/>
            <person name="Raths R."/>
            <person name="Bucking H."/>
        </authorList>
    </citation>
    <scope>NUCLEOTIDE SEQUENCE [LARGE SCALE GENOMIC DNA]</scope>
    <source>
        <strain evidence="4 5">ONC3</strain>
    </source>
</reference>
<sequence>MNTVFTCSFDDGHPSDMKLAGLLVKYGLNATFFIPHRNREGLPVMSTGQLRELALQFEIGSHTLDHCYLRTVDKDEAVRQITEGKKKLEDQLGAAVHGFCYPGGSYNAPHAQMVKAAGFEYARTTVNLRFDAGDRDYEMPTTIQFYPHPSSVYLRNFIRGGNWDRRTNGLRLALQFKDWNERLIALFDYACEQKALFHLWGHSWEIDALDAWPVIDRFLAHVAERVVRQNRLTNRQLAARTYSA</sequence>
<comment type="subcellular location">
    <subcellularLocation>
        <location evidence="1">Secreted</location>
    </subcellularLocation>
</comment>